<dbReference type="Gene3D" id="3.40.1580.10">
    <property type="entry name" value="SMI1/KNR4-like"/>
    <property type="match status" value="1"/>
</dbReference>
<sequence>MNSIELQCEKVLESLHQFSDDLLNLGEPILDNRLSEFEHQIGFQLPFDFSYILTKHNYISLAGTEIFGIGREFREESLDKVYSFEQNGIENPMPKEFLPFSPDGRGNYYCLDLSRIKDDSCPVVFWQHDYDYNYSNKEEVETCNENFIGWVQEVMIGWTMEDYGFENR</sequence>
<dbReference type="Pfam" id="PF14567">
    <property type="entry name" value="SUKH_5"/>
    <property type="match status" value="1"/>
</dbReference>
<reference evidence="2 3" key="1">
    <citation type="submission" date="2019-06" db="EMBL/GenBank/DDBJ databases">
        <title>A novel bacterium of genus Pontibacter, isolated from marine sediment.</title>
        <authorList>
            <person name="Huang H."/>
            <person name="Mo K."/>
            <person name="Hu Y."/>
        </authorList>
    </citation>
    <scope>NUCLEOTIDE SEQUENCE [LARGE SCALE GENOMIC DNA]</scope>
    <source>
        <strain evidence="2 3">HB172049</strain>
    </source>
</reference>
<organism evidence="2 3">
    <name type="scientific">Pontibacter mangrovi</name>
    <dbReference type="NCBI Taxonomy" id="2589816"/>
    <lineage>
        <taxon>Bacteria</taxon>
        <taxon>Pseudomonadati</taxon>
        <taxon>Bacteroidota</taxon>
        <taxon>Cytophagia</taxon>
        <taxon>Cytophagales</taxon>
        <taxon>Hymenobacteraceae</taxon>
        <taxon>Pontibacter</taxon>
    </lineage>
</organism>
<evidence type="ECO:0000313" key="3">
    <source>
        <dbReference type="Proteomes" id="UP000316727"/>
    </source>
</evidence>
<dbReference type="SMART" id="SM00860">
    <property type="entry name" value="SMI1_KNR4"/>
    <property type="match status" value="1"/>
</dbReference>
<feature type="domain" description="Knr4/Smi1-like" evidence="1">
    <location>
        <begin position="28"/>
        <end position="153"/>
    </location>
</feature>
<dbReference type="SUPFAM" id="SSF160631">
    <property type="entry name" value="SMI1/KNR4-like"/>
    <property type="match status" value="1"/>
</dbReference>
<keyword evidence="3" id="KW-1185">Reference proteome</keyword>
<dbReference type="InterPro" id="IPR037883">
    <property type="entry name" value="Knr4/Smi1-like_sf"/>
</dbReference>
<dbReference type="RefSeq" id="WP_140618381.1">
    <property type="nucleotide sequence ID" value="NZ_VFRQ01000001.1"/>
</dbReference>
<name>A0A501WG08_9BACT</name>
<protein>
    <submittedName>
        <fullName evidence="2">SMI1/KNR4 family protein</fullName>
    </submittedName>
</protein>
<dbReference type="AlphaFoldDB" id="A0A501WG08"/>
<accession>A0A501WG08</accession>
<dbReference type="OrthoDB" id="681074at2"/>
<dbReference type="EMBL" id="VFRQ01000001">
    <property type="protein sequence ID" value="TPE45917.1"/>
    <property type="molecule type" value="Genomic_DNA"/>
</dbReference>
<gene>
    <name evidence="2" type="ORF">FJM65_00810</name>
</gene>
<comment type="caution">
    <text evidence="2">The sequence shown here is derived from an EMBL/GenBank/DDBJ whole genome shotgun (WGS) entry which is preliminary data.</text>
</comment>
<dbReference type="Proteomes" id="UP000316727">
    <property type="component" value="Unassembled WGS sequence"/>
</dbReference>
<evidence type="ECO:0000259" key="1">
    <source>
        <dbReference type="SMART" id="SM00860"/>
    </source>
</evidence>
<proteinExistence type="predicted"/>
<dbReference type="InterPro" id="IPR018958">
    <property type="entry name" value="Knr4/Smi1-like_dom"/>
</dbReference>
<evidence type="ECO:0000313" key="2">
    <source>
        <dbReference type="EMBL" id="TPE45917.1"/>
    </source>
</evidence>